<dbReference type="EMBL" id="CP035631">
    <property type="protein sequence ID" value="WFF43284.1"/>
    <property type="molecule type" value="Genomic_DNA"/>
</dbReference>
<organism evidence="2 3">
    <name type="scientific">Salinicola endophyticus</name>
    <dbReference type="NCBI Taxonomy" id="1949083"/>
    <lineage>
        <taxon>Bacteria</taxon>
        <taxon>Pseudomonadati</taxon>
        <taxon>Pseudomonadota</taxon>
        <taxon>Gammaproteobacteria</taxon>
        <taxon>Oceanospirillales</taxon>
        <taxon>Halomonadaceae</taxon>
        <taxon>Salinicola</taxon>
    </lineage>
</organism>
<gene>
    <name evidence="2" type="ORF">EVC62_18310</name>
</gene>
<evidence type="ECO:0000256" key="1">
    <source>
        <dbReference type="SAM" id="Phobius"/>
    </source>
</evidence>
<reference evidence="2 3" key="1">
    <citation type="submission" date="2019-01" db="EMBL/GenBank/DDBJ databases">
        <title>Genome sequence of Salinicola endophyticus REST5.</title>
        <authorList>
            <person name="Nascimento F.X."/>
        </authorList>
    </citation>
    <scope>NUCLEOTIDE SEQUENCE [LARGE SCALE GENOMIC DNA]</scope>
    <source>
        <strain evidence="2 3">REST5</strain>
    </source>
</reference>
<proteinExistence type="predicted"/>
<evidence type="ECO:0000313" key="3">
    <source>
        <dbReference type="Proteomes" id="UP001321526"/>
    </source>
</evidence>
<keyword evidence="1" id="KW-1133">Transmembrane helix</keyword>
<keyword evidence="1" id="KW-0812">Transmembrane</keyword>
<feature type="transmembrane region" description="Helical" evidence="1">
    <location>
        <begin position="6"/>
        <end position="32"/>
    </location>
</feature>
<keyword evidence="3" id="KW-1185">Reference proteome</keyword>
<protein>
    <recommendedName>
        <fullName evidence="4">Toxin CptA</fullName>
    </recommendedName>
</protein>
<accession>A0ABY8FTY5</accession>
<dbReference type="Proteomes" id="UP001321526">
    <property type="component" value="Chromosome"/>
</dbReference>
<evidence type="ECO:0000313" key="2">
    <source>
        <dbReference type="EMBL" id="WFF43284.1"/>
    </source>
</evidence>
<evidence type="ECO:0008006" key="4">
    <source>
        <dbReference type="Google" id="ProtNLM"/>
    </source>
</evidence>
<name>A0ABY8FTY5_9GAMM</name>
<sequence>MALTLFAVRFLAPEVALSLGLAGLAGLVWEWLRQPPLYYLRCREEYGRQQWELSTDAREWRSVHCRPLRVAPWVCGLALDGRHCWLWPDACDGAALRALRLCLIAASDARDESPSTTP</sequence>
<keyword evidence="1" id="KW-0472">Membrane</keyword>